<dbReference type="RefSeq" id="WP_306086541.1">
    <property type="nucleotide sequence ID" value="NZ_CP120992.1"/>
</dbReference>
<keyword evidence="8" id="KW-0418">Kinase</keyword>
<feature type="region of interest" description="Disordered" evidence="12">
    <location>
        <begin position="356"/>
        <end position="378"/>
    </location>
</feature>
<dbReference type="Gene3D" id="3.30.565.10">
    <property type="entry name" value="Histidine kinase-like ATPase, C-terminal domain"/>
    <property type="match status" value="1"/>
</dbReference>
<evidence type="ECO:0000256" key="7">
    <source>
        <dbReference type="ARBA" id="ARBA00022741"/>
    </source>
</evidence>
<reference evidence="16 17" key="1">
    <citation type="submission" date="2023-03" db="EMBL/GenBank/DDBJ databases">
        <title>Isolation and description of six Streptomyces strains from soil environments, able to metabolize different microbial glucans.</title>
        <authorList>
            <person name="Widen T."/>
            <person name="Larsbrink J."/>
        </authorList>
    </citation>
    <scope>NUCLEOTIDE SEQUENCE [LARGE SCALE GENOMIC DNA]</scope>
    <source>
        <strain evidence="16 17">Mut2</strain>
    </source>
</reference>
<feature type="compositionally biased region" description="Basic residues" evidence="12">
    <location>
        <begin position="852"/>
        <end position="864"/>
    </location>
</feature>
<feature type="region of interest" description="Disordered" evidence="12">
    <location>
        <begin position="60"/>
        <end position="79"/>
    </location>
</feature>
<evidence type="ECO:0000256" key="5">
    <source>
        <dbReference type="ARBA" id="ARBA00022679"/>
    </source>
</evidence>
<evidence type="ECO:0000256" key="13">
    <source>
        <dbReference type="SAM" id="SignalP"/>
    </source>
</evidence>
<keyword evidence="17" id="KW-1185">Reference proteome</keyword>
<keyword evidence="4" id="KW-0597">Phosphoprotein</keyword>
<feature type="signal peptide" evidence="13">
    <location>
        <begin position="1"/>
        <end position="25"/>
    </location>
</feature>
<feature type="domain" description="HAMP" evidence="14">
    <location>
        <begin position="325"/>
        <end position="402"/>
    </location>
</feature>
<evidence type="ECO:0000256" key="12">
    <source>
        <dbReference type="SAM" id="MobiDB-lite"/>
    </source>
</evidence>
<keyword evidence="7" id="KW-0547">Nucleotide-binding</keyword>
<keyword evidence="5" id="KW-0808">Transferase</keyword>
<dbReference type="Pfam" id="PF02518">
    <property type="entry name" value="HATPase_c"/>
    <property type="match status" value="1"/>
</dbReference>
<keyword evidence="11" id="KW-0902">Two-component regulatory system</keyword>
<dbReference type="EMBL" id="CP120992">
    <property type="protein sequence ID" value="WLQ40047.1"/>
    <property type="molecule type" value="Genomic_DNA"/>
</dbReference>
<evidence type="ECO:0000256" key="1">
    <source>
        <dbReference type="ARBA" id="ARBA00000085"/>
    </source>
</evidence>
<dbReference type="SMART" id="SM00304">
    <property type="entry name" value="HAMP"/>
    <property type="match status" value="1"/>
</dbReference>
<evidence type="ECO:0000259" key="15">
    <source>
        <dbReference type="SMART" id="SM00387"/>
    </source>
</evidence>
<organism evidence="16 17">
    <name type="scientific">Streptomyces laculatispora</name>
    <dbReference type="NCBI Taxonomy" id="887464"/>
    <lineage>
        <taxon>Bacteria</taxon>
        <taxon>Bacillati</taxon>
        <taxon>Actinomycetota</taxon>
        <taxon>Actinomycetes</taxon>
        <taxon>Kitasatosporales</taxon>
        <taxon>Streptomycetaceae</taxon>
        <taxon>Streptomyces</taxon>
    </lineage>
</organism>
<dbReference type="Proteomes" id="UP001229952">
    <property type="component" value="Chromosome"/>
</dbReference>
<comment type="catalytic activity">
    <reaction evidence="1">
        <text>ATP + protein L-histidine = ADP + protein N-phospho-L-histidine.</text>
        <dbReference type="EC" id="2.7.13.3"/>
    </reaction>
</comment>
<gene>
    <name evidence="16" type="ORF">P8A22_08530</name>
</gene>
<sequence>MKINRRLVLLVTAPLTVAVTFSVLALAPATNQALQANRLTEMVDVAAAAGDLTHQLQRERAAATASVSKQGPSDAFQTSSNATDKSIAVFNSKIDQLSEVPGSAQAALVRIKRFMDELPALRAQVRSGSSTISALAFGYRIVIADLNGYRDGIAQADGVDADIADRIRAAAALSEAAEHTAQQQVTVMRAQAAGGFTIASQRTFDASRLGYTESTGAMFGLGPGEWRTWLERTLSGPKALEARRLEDKIGRTGTSKDIDVTPQAWQKASGDRQTLLRSVEKRIDESVFATVSKERTRLMWTAGAEVALVLLTLVGAVIVAVRLGRVMIRRLRDLRNAAHEVAHTGLPAVMNELSRPGALSGSTPEQVAERSGNPVRTTGGDEIGEVGEAFNAVHHEAVRLAAQQARVHEQFAETLVRVARRGAQLTSVMVSELDTVQRDEADPERMQTLFALDHLAIRMERNTNNLLVLGGYGNARVRSANIGCSTVIVAAAQQIERFDRVSLGVIESGIGIAARAVHDVAHILAELLDNATRFSPPDLQVGVAVWRLWDRAVVQIVDEGVGITAERRALHNAALREPQAGIGDVRSMGLHVVARLSARHGIVVELRDSSGPGTIAEVTLPANVLAEIPQETAPVQGAPGEARGDGVRYETPRPVTAHGQPGRRQPGNVGTGRPGPSARVPASGRAAPPPACRSTPARATGRPGPAAPMDATAPTARVPPPTRAGAPPPRPRTPCTTNPSRASPESAPPVCPCGSATRPSSGPPWANGAAPISGPAPPRRGRRPAAGTPGRSPTSSRPTPRGSTGARTPAGVPPPTTTPNGPRNDLTHRPELDPERLRRTHSGSHSGDSRVRGRTRAGIHRCGA</sequence>
<feature type="compositionally biased region" description="Low complexity" evidence="12">
    <location>
        <begin position="784"/>
        <end position="810"/>
    </location>
</feature>
<evidence type="ECO:0000256" key="2">
    <source>
        <dbReference type="ARBA" id="ARBA00004370"/>
    </source>
</evidence>
<dbReference type="SUPFAM" id="SSF55874">
    <property type="entry name" value="ATPase domain of HSP90 chaperone/DNA topoisomerase II/histidine kinase"/>
    <property type="match status" value="1"/>
</dbReference>
<dbReference type="PANTHER" id="PTHR44936">
    <property type="entry name" value="SENSOR PROTEIN CREC"/>
    <property type="match status" value="1"/>
</dbReference>
<evidence type="ECO:0000256" key="11">
    <source>
        <dbReference type="ARBA" id="ARBA00023012"/>
    </source>
</evidence>
<dbReference type="InterPro" id="IPR050980">
    <property type="entry name" value="2C_sensor_his_kinase"/>
</dbReference>
<feature type="domain" description="Histidine kinase/HSP90-like ATPase" evidence="15">
    <location>
        <begin position="515"/>
        <end position="624"/>
    </location>
</feature>
<dbReference type="PANTHER" id="PTHR44936:SF9">
    <property type="entry name" value="SENSOR PROTEIN CREC"/>
    <property type="match status" value="1"/>
</dbReference>
<evidence type="ECO:0000313" key="16">
    <source>
        <dbReference type="EMBL" id="WLQ40047.1"/>
    </source>
</evidence>
<keyword evidence="6" id="KW-0812">Transmembrane</keyword>
<feature type="compositionally biased region" description="Pro residues" evidence="12">
    <location>
        <begin position="717"/>
        <end position="732"/>
    </location>
</feature>
<protein>
    <recommendedName>
        <fullName evidence="3">histidine kinase</fullName>
        <ecNumber evidence="3">2.7.13.3</ecNumber>
    </recommendedName>
</protein>
<keyword evidence="10" id="KW-0472">Membrane</keyword>
<dbReference type="Gene3D" id="6.10.340.10">
    <property type="match status" value="1"/>
</dbReference>
<evidence type="ECO:0000256" key="8">
    <source>
        <dbReference type="ARBA" id="ARBA00022777"/>
    </source>
</evidence>
<feature type="region of interest" description="Disordered" evidence="12">
    <location>
        <begin position="630"/>
        <end position="864"/>
    </location>
</feature>
<dbReference type="InterPro" id="IPR003594">
    <property type="entry name" value="HATPase_dom"/>
</dbReference>
<dbReference type="InterPro" id="IPR036890">
    <property type="entry name" value="HATPase_C_sf"/>
</dbReference>
<dbReference type="InterPro" id="IPR003660">
    <property type="entry name" value="HAMP_dom"/>
</dbReference>
<name>A0ABY9I1H7_9ACTN</name>
<evidence type="ECO:0000256" key="3">
    <source>
        <dbReference type="ARBA" id="ARBA00012438"/>
    </source>
</evidence>
<dbReference type="Pfam" id="PF08376">
    <property type="entry name" value="NIT"/>
    <property type="match status" value="1"/>
</dbReference>
<dbReference type="SMART" id="SM00387">
    <property type="entry name" value="HATPase_c"/>
    <property type="match status" value="1"/>
</dbReference>
<evidence type="ECO:0000256" key="9">
    <source>
        <dbReference type="ARBA" id="ARBA00022840"/>
    </source>
</evidence>
<feature type="compositionally biased region" description="Basic and acidic residues" evidence="12">
    <location>
        <begin position="642"/>
        <end position="651"/>
    </location>
</feature>
<feature type="chain" id="PRO_5045819716" description="histidine kinase" evidence="13">
    <location>
        <begin position="26"/>
        <end position="864"/>
    </location>
</feature>
<evidence type="ECO:0000259" key="14">
    <source>
        <dbReference type="SMART" id="SM00304"/>
    </source>
</evidence>
<evidence type="ECO:0000256" key="6">
    <source>
        <dbReference type="ARBA" id="ARBA00022692"/>
    </source>
</evidence>
<evidence type="ECO:0000313" key="17">
    <source>
        <dbReference type="Proteomes" id="UP001229952"/>
    </source>
</evidence>
<accession>A0ABY9I1H7</accession>
<keyword evidence="9" id="KW-0067">ATP-binding</keyword>
<feature type="compositionally biased region" description="Low complexity" evidence="12">
    <location>
        <begin position="695"/>
        <end position="716"/>
    </location>
</feature>
<dbReference type="EC" id="2.7.13.3" evidence="3"/>
<evidence type="ECO:0000256" key="4">
    <source>
        <dbReference type="ARBA" id="ARBA00022553"/>
    </source>
</evidence>
<keyword evidence="10" id="KW-1133">Transmembrane helix</keyword>
<keyword evidence="13" id="KW-0732">Signal</keyword>
<feature type="compositionally biased region" description="Basic and acidic residues" evidence="12">
    <location>
        <begin position="825"/>
        <end position="837"/>
    </location>
</feature>
<dbReference type="InterPro" id="IPR013587">
    <property type="entry name" value="Nitrate/nitrite_sensing"/>
</dbReference>
<proteinExistence type="predicted"/>
<evidence type="ECO:0000256" key="10">
    <source>
        <dbReference type="ARBA" id="ARBA00022989"/>
    </source>
</evidence>
<comment type="subcellular location">
    <subcellularLocation>
        <location evidence="2">Membrane</location>
    </subcellularLocation>
</comment>
<feature type="compositionally biased region" description="Polar residues" evidence="12">
    <location>
        <begin position="65"/>
        <end position="79"/>
    </location>
</feature>